<comment type="caution">
    <text evidence="3">The sequence shown here is derived from an EMBL/GenBank/DDBJ whole genome shotgun (WGS) entry which is preliminary data.</text>
</comment>
<dbReference type="SUPFAM" id="SSF88697">
    <property type="entry name" value="PUA domain-like"/>
    <property type="match status" value="1"/>
</dbReference>
<name>A0A8T0MTV7_PANVG</name>
<feature type="domain" description="Lon N-terminal" evidence="2">
    <location>
        <begin position="91"/>
        <end position="288"/>
    </location>
</feature>
<feature type="compositionally biased region" description="Low complexity" evidence="1">
    <location>
        <begin position="33"/>
        <end position="45"/>
    </location>
</feature>
<organism evidence="3 4">
    <name type="scientific">Panicum virgatum</name>
    <name type="common">Blackwell switchgrass</name>
    <dbReference type="NCBI Taxonomy" id="38727"/>
    <lineage>
        <taxon>Eukaryota</taxon>
        <taxon>Viridiplantae</taxon>
        <taxon>Streptophyta</taxon>
        <taxon>Embryophyta</taxon>
        <taxon>Tracheophyta</taxon>
        <taxon>Spermatophyta</taxon>
        <taxon>Magnoliopsida</taxon>
        <taxon>Liliopsida</taxon>
        <taxon>Poales</taxon>
        <taxon>Poaceae</taxon>
        <taxon>PACMAD clade</taxon>
        <taxon>Panicoideae</taxon>
        <taxon>Panicodae</taxon>
        <taxon>Paniceae</taxon>
        <taxon>Panicinae</taxon>
        <taxon>Panicum</taxon>
        <taxon>Panicum sect. Hiantes</taxon>
    </lineage>
</organism>
<dbReference type="InterPro" id="IPR003111">
    <property type="entry name" value="Lon_prtase_N"/>
</dbReference>
<dbReference type="InterPro" id="IPR046336">
    <property type="entry name" value="Lon_prtase_N_sf"/>
</dbReference>
<evidence type="ECO:0000256" key="1">
    <source>
        <dbReference type="SAM" id="MobiDB-lite"/>
    </source>
</evidence>
<evidence type="ECO:0000313" key="4">
    <source>
        <dbReference type="Proteomes" id="UP000823388"/>
    </source>
</evidence>
<evidence type="ECO:0000259" key="2">
    <source>
        <dbReference type="PROSITE" id="PS51787"/>
    </source>
</evidence>
<dbReference type="PANTHER" id="PTHR46732">
    <property type="entry name" value="ATP-DEPENDENT PROTEASE LA (LON) DOMAIN PROTEIN"/>
    <property type="match status" value="1"/>
</dbReference>
<dbReference type="PROSITE" id="PS51787">
    <property type="entry name" value="LON_N"/>
    <property type="match status" value="1"/>
</dbReference>
<protein>
    <recommendedName>
        <fullName evidence="2">Lon N-terminal domain-containing protein</fullName>
    </recommendedName>
</protein>
<dbReference type="SMART" id="SM00464">
    <property type="entry name" value="LON"/>
    <property type="match status" value="1"/>
</dbReference>
<evidence type="ECO:0000313" key="3">
    <source>
        <dbReference type="EMBL" id="KAG2540148.1"/>
    </source>
</evidence>
<dbReference type="Proteomes" id="UP000823388">
    <property type="component" value="Chromosome 9N"/>
</dbReference>
<dbReference type="Gene3D" id="2.30.130.40">
    <property type="entry name" value="LON domain-like"/>
    <property type="match status" value="1"/>
</dbReference>
<reference evidence="3" key="1">
    <citation type="submission" date="2020-05" db="EMBL/GenBank/DDBJ databases">
        <title>WGS assembly of Panicum virgatum.</title>
        <authorList>
            <person name="Lovell J.T."/>
            <person name="Jenkins J."/>
            <person name="Shu S."/>
            <person name="Juenger T.E."/>
            <person name="Schmutz J."/>
        </authorList>
    </citation>
    <scope>NUCLEOTIDE SEQUENCE</scope>
    <source>
        <strain evidence="3">AP13</strain>
    </source>
</reference>
<proteinExistence type="predicted"/>
<dbReference type="Pfam" id="PF02190">
    <property type="entry name" value="LON_substr_bdg"/>
    <property type="match status" value="1"/>
</dbReference>
<feature type="region of interest" description="Disordered" evidence="1">
    <location>
        <begin position="33"/>
        <end position="64"/>
    </location>
</feature>
<dbReference type="EMBL" id="CM029054">
    <property type="protein sequence ID" value="KAG2540148.1"/>
    <property type="molecule type" value="Genomic_DNA"/>
</dbReference>
<dbReference type="PANTHER" id="PTHR46732:SF3">
    <property type="entry name" value="ATP-DEPENDENT PROTEASE LA DOMAIN CONTAINING PROTEIN, EXPRESSED"/>
    <property type="match status" value="1"/>
</dbReference>
<accession>A0A8T0MTV7</accession>
<dbReference type="InterPro" id="IPR015947">
    <property type="entry name" value="PUA-like_sf"/>
</dbReference>
<sequence length="309" mass="35437">MFVNRGSRSHSLQSTYSHMALNTLQLPSNLARPSSYRFSPSSASYQPKPPVRLDTRTTAKKHQKRTTSVLKCRANLHGCMDEVVQTPKDQTTEIPIVMYPSVVFPGATLQLQAFEFRYRIMMHTLLQQGLKFGVIYCGKNGRMADVGCIVHAIKCERLIDDRFFLTCVGEDRFRVIEIVRTKPYVVARIQVLNDRPISEPQDDLGSLMQQVEQHLKNVAMLSDKLNLNQKLRGDHQAEQFRRMHSAASFSFLIARLFIDDRLEQQALLQMNDSTQRLAREGMYLERRSKYLAAIAAIKDAFQHLSCNEK</sequence>
<gene>
    <name evidence="3" type="ORF">PVAP13_9NG536200</name>
</gene>
<keyword evidence="4" id="KW-1185">Reference proteome</keyword>
<dbReference type="AlphaFoldDB" id="A0A8T0MTV7"/>